<dbReference type="InterPro" id="IPR056549">
    <property type="entry name" value="HTH_NOL4"/>
</dbReference>
<feature type="domain" description="Nucleolar protein 4 helical" evidence="2">
    <location>
        <begin position="63"/>
        <end position="147"/>
    </location>
</feature>
<evidence type="ECO:0000313" key="3">
    <source>
        <dbReference type="EMBL" id="VDM00570.1"/>
    </source>
</evidence>
<proteinExistence type="predicted"/>
<evidence type="ECO:0000313" key="5">
    <source>
        <dbReference type="WBParaSite" id="SSLN_0001472201-mRNA-1"/>
    </source>
</evidence>
<organism evidence="5">
    <name type="scientific">Schistocephalus solidus</name>
    <name type="common">Tapeworm</name>
    <dbReference type="NCBI Taxonomy" id="70667"/>
    <lineage>
        <taxon>Eukaryota</taxon>
        <taxon>Metazoa</taxon>
        <taxon>Spiralia</taxon>
        <taxon>Lophotrochozoa</taxon>
        <taxon>Platyhelminthes</taxon>
        <taxon>Cestoda</taxon>
        <taxon>Eucestoda</taxon>
        <taxon>Diphyllobothriidea</taxon>
        <taxon>Diphyllobothriidae</taxon>
        <taxon>Schistocephalus</taxon>
    </lineage>
</organism>
<evidence type="ECO:0000256" key="1">
    <source>
        <dbReference type="SAM" id="MobiDB-lite"/>
    </source>
</evidence>
<protein>
    <recommendedName>
        <fullName evidence="2">Nucleolar protein 4 helical domain-containing protein</fullName>
    </recommendedName>
</protein>
<evidence type="ECO:0000313" key="4">
    <source>
        <dbReference type="Proteomes" id="UP000275846"/>
    </source>
</evidence>
<dbReference type="OrthoDB" id="6269848at2759"/>
<dbReference type="WBParaSite" id="SSLN_0001472201-mRNA-1">
    <property type="protein sequence ID" value="SSLN_0001472201-mRNA-1"/>
    <property type="gene ID" value="SSLN_0001472201"/>
</dbReference>
<sequence>MLDTTGAQQQQEQQQLPYLACKTDNQNFPMATSEGDTKAIHLSSEFGAVDFKAPTSASTSEASFSLFIKQLAVELLDRRLTIVQQPRHRLAQLEAACQRQFPGFNERQIRLKVRGQLKLYRRNLKKAEERMAGGPKSTSSSSVTGAVFSIQSPSGQTSNTCLIVPSSNLISTNGTKFTTELVDRPSPFYTVAANGIHTLLPSSETYSTCNPSVVRLAQTALLNEQRRKGQICHEVLSQTSVNGGIPRTLQASGTGSLVASSASDTQTPRTQKFLPELRPNLQPSQSTRKTVATNDTAKFSTISMPFIPVPFEQSQKTPNILSSAVNLSIRGGTSTSEKNQHQALPMKAYDAVLTSAGLNQTLPTMPVFNEPSIEASQLNETWPLPDPPNTIIASCLRLTANFLIQSAAFFENKAITELPSCLPLLSTPLLSMPFYPSFSDPPTLASTPLKVNQTGPVLAPPPPVQPTVASVQMPQQMTPVSQVQLIATALPQPHPTPPLVSSVPSSTPALPNPCGRV</sequence>
<keyword evidence="4" id="KW-1185">Reference proteome</keyword>
<feature type="compositionally biased region" description="Low complexity" evidence="1">
    <location>
        <begin position="499"/>
        <end position="509"/>
    </location>
</feature>
<accession>A0A183TCI6</accession>
<dbReference type="AlphaFoldDB" id="A0A183TCI6"/>
<name>A0A183TCI6_SCHSO</name>
<reference evidence="5" key="1">
    <citation type="submission" date="2016-06" db="UniProtKB">
        <authorList>
            <consortium name="WormBaseParasite"/>
        </authorList>
    </citation>
    <scope>IDENTIFICATION</scope>
</reference>
<dbReference type="Pfam" id="PF23079">
    <property type="entry name" value="HTH_NOL4_2nd"/>
    <property type="match status" value="1"/>
</dbReference>
<dbReference type="EMBL" id="UYSU01038720">
    <property type="protein sequence ID" value="VDM00570.1"/>
    <property type="molecule type" value="Genomic_DNA"/>
</dbReference>
<gene>
    <name evidence="3" type="ORF">SSLN_LOCUS14184</name>
</gene>
<dbReference type="Proteomes" id="UP000275846">
    <property type="component" value="Unassembled WGS sequence"/>
</dbReference>
<feature type="region of interest" description="Disordered" evidence="1">
    <location>
        <begin position="494"/>
        <end position="517"/>
    </location>
</feature>
<reference evidence="3 4" key="2">
    <citation type="submission" date="2018-11" db="EMBL/GenBank/DDBJ databases">
        <authorList>
            <consortium name="Pathogen Informatics"/>
        </authorList>
    </citation>
    <scope>NUCLEOTIDE SEQUENCE [LARGE SCALE GENOMIC DNA]</scope>
    <source>
        <strain evidence="3 4">NST_G2</strain>
    </source>
</reference>
<evidence type="ECO:0000259" key="2">
    <source>
        <dbReference type="Pfam" id="PF23079"/>
    </source>
</evidence>